<dbReference type="Gene3D" id="3.40.190.10">
    <property type="entry name" value="Periplasmic binding protein-like II"/>
    <property type="match status" value="1"/>
</dbReference>
<dbReference type="PIRSF" id="PIRSF002741">
    <property type="entry name" value="MppA"/>
    <property type="match status" value="1"/>
</dbReference>
<dbReference type="Gene3D" id="3.10.105.10">
    <property type="entry name" value="Dipeptide-binding Protein, Domain 3"/>
    <property type="match status" value="1"/>
</dbReference>
<keyword evidence="4" id="KW-1185">Reference proteome</keyword>
<evidence type="ECO:0000313" key="3">
    <source>
        <dbReference type="EMBL" id="MFC1400897.1"/>
    </source>
</evidence>
<accession>A0ABV6UHH5</accession>
<evidence type="ECO:0000256" key="1">
    <source>
        <dbReference type="SAM" id="SignalP"/>
    </source>
</evidence>
<dbReference type="PANTHER" id="PTHR30290">
    <property type="entry name" value="PERIPLASMIC BINDING COMPONENT OF ABC TRANSPORTER"/>
    <property type="match status" value="1"/>
</dbReference>
<name>A0ABV6UHH5_9ACTN</name>
<sequence length="570" mass="61251">MKHTRIPVALVATMAVASLGLSACSSSGGSKAGSSAKPSATSLAANTIKINAQPRSALKQGGTLTWAIDQYSTQWNYNQINGAEYSTDAVIEAVEPIIFRVDPATQKVTPNTNYLTGMPTVTTVNGKQTVTYNINPKAKWSDGTAISYKDFAAQWQALNGKNTKYQIGSSTGYSNITSVVAGTSPQQVVVTFDQNFGDWTSLFAPLYPASAQSTPDEFNKGFLNKIPVTAGPFKIESMNATTSTVTVARDPNWWGDPAILDKIVFRAMTTDAADGAFANGEVDYLNIGPSAAGVKQAQGRSDGEIREAAGPQFRHVTFNAKSPLLSDVKVRQALFQAIDRTAIANSDLKGLGWPALLLNNHFFMNNQEGYQDNAGVLGKYDPTAAKAGLDAAGWKLNGQYRQKDGKTLELTFVYPDGTAVSKNESVLLQAMFAAVGVKLDISAVPSDDFFDKYVQPGKFDLTAFSWLGNAWPVSSNYSIYQSPVGSNNFQNFAWTSDPNVDSLMNKSIADLDHTQAIADANAADKAIWQDAGVFPLYQRADIYGAKKTLANLGAPQDQDEVVYENIGFTS</sequence>
<reference evidence="3 4" key="1">
    <citation type="submission" date="2024-09" db="EMBL/GenBank/DDBJ databases">
        <authorList>
            <person name="Lee S.D."/>
        </authorList>
    </citation>
    <scope>NUCLEOTIDE SEQUENCE [LARGE SCALE GENOMIC DNA]</scope>
    <source>
        <strain evidence="3 4">N1-5</strain>
    </source>
</reference>
<comment type="caution">
    <text evidence="3">The sequence shown here is derived from an EMBL/GenBank/DDBJ whole genome shotgun (WGS) entry which is preliminary data.</text>
</comment>
<dbReference type="CDD" id="cd08501">
    <property type="entry name" value="PBP2_Lpqw"/>
    <property type="match status" value="1"/>
</dbReference>
<dbReference type="RefSeq" id="WP_030257734.1">
    <property type="nucleotide sequence ID" value="NZ_JBHEZZ010000003.1"/>
</dbReference>
<feature type="chain" id="PRO_5047420244" evidence="1">
    <location>
        <begin position="24"/>
        <end position="570"/>
    </location>
</feature>
<dbReference type="PANTHER" id="PTHR30290:SF65">
    <property type="entry name" value="MONOACYL PHOSPHATIDYLINOSITOL TETRAMANNOSIDE-BINDING PROTEIN LPQW-RELATED"/>
    <property type="match status" value="1"/>
</dbReference>
<feature type="domain" description="Solute-binding protein family 5" evidence="2">
    <location>
        <begin position="125"/>
        <end position="487"/>
    </location>
</feature>
<evidence type="ECO:0000259" key="2">
    <source>
        <dbReference type="Pfam" id="PF00496"/>
    </source>
</evidence>
<dbReference type="Proteomes" id="UP001592528">
    <property type="component" value="Unassembled WGS sequence"/>
</dbReference>
<dbReference type="PROSITE" id="PS51257">
    <property type="entry name" value="PROKAR_LIPOPROTEIN"/>
    <property type="match status" value="1"/>
</dbReference>
<feature type="signal peptide" evidence="1">
    <location>
        <begin position="1"/>
        <end position="23"/>
    </location>
</feature>
<evidence type="ECO:0000313" key="4">
    <source>
        <dbReference type="Proteomes" id="UP001592528"/>
    </source>
</evidence>
<dbReference type="EMBL" id="JBHEZZ010000003">
    <property type="protein sequence ID" value="MFC1400897.1"/>
    <property type="molecule type" value="Genomic_DNA"/>
</dbReference>
<dbReference type="Gene3D" id="3.90.76.10">
    <property type="entry name" value="Dipeptide-binding Protein, Domain 1"/>
    <property type="match status" value="1"/>
</dbReference>
<keyword evidence="1" id="KW-0732">Signal</keyword>
<protein>
    <submittedName>
        <fullName evidence="3">ABC transporter family substrate-binding protein</fullName>
    </submittedName>
</protein>
<gene>
    <name evidence="3" type="ORF">ACEZDJ_06330</name>
</gene>
<proteinExistence type="predicted"/>
<dbReference type="InterPro" id="IPR039424">
    <property type="entry name" value="SBP_5"/>
</dbReference>
<dbReference type="Pfam" id="PF00496">
    <property type="entry name" value="SBP_bac_5"/>
    <property type="match status" value="1"/>
</dbReference>
<dbReference type="InterPro" id="IPR030678">
    <property type="entry name" value="Peptide/Ni-bd"/>
</dbReference>
<organism evidence="3 4">
    <name type="scientific">Streptacidiphilus cavernicola</name>
    <dbReference type="NCBI Taxonomy" id="3342716"/>
    <lineage>
        <taxon>Bacteria</taxon>
        <taxon>Bacillati</taxon>
        <taxon>Actinomycetota</taxon>
        <taxon>Actinomycetes</taxon>
        <taxon>Kitasatosporales</taxon>
        <taxon>Streptomycetaceae</taxon>
        <taxon>Streptacidiphilus</taxon>
    </lineage>
</organism>
<dbReference type="SUPFAM" id="SSF53850">
    <property type="entry name" value="Periplasmic binding protein-like II"/>
    <property type="match status" value="1"/>
</dbReference>
<dbReference type="InterPro" id="IPR000914">
    <property type="entry name" value="SBP_5_dom"/>
</dbReference>